<keyword evidence="2" id="KW-1185">Reference proteome</keyword>
<comment type="caution">
    <text evidence="1">The sequence shown here is derived from an EMBL/GenBank/DDBJ whole genome shotgun (WGS) entry which is preliminary data.</text>
</comment>
<evidence type="ECO:0000313" key="1">
    <source>
        <dbReference type="EMBL" id="KAF2028187.1"/>
    </source>
</evidence>
<name>A0A9P4LL08_9PLEO</name>
<reference evidence="1" key="1">
    <citation type="journal article" date="2020" name="Stud. Mycol.">
        <title>101 Dothideomycetes genomes: a test case for predicting lifestyles and emergence of pathogens.</title>
        <authorList>
            <person name="Haridas S."/>
            <person name="Albert R."/>
            <person name="Binder M."/>
            <person name="Bloem J."/>
            <person name="Labutti K."/>
            <person name="Salamov A."/>
            <person name="Andreopoulos B."/>
            <person name="Baker S."/>
            <person name="Barry K."/>
            <person name="Bills G."/>
            <person name="Bluhm B."/>
            <person name="Cannon C."/>
            <person name="Castanera R."/>
            <person name="Culley D."/>
            <person name="Daum C."/>
            <person name="Ezra D."/>
            <person name="Gonzalez J."/>
            <person name="Henrissat B."/>
            <person name="Kuo A."/>
            <person name="Liang C."/>
            <person name="Lipzen A."/>
            <person name="Lutzoni F."/>
            <person name="Magnuson J."/>
            <person name="Mondo S."/>
            <person name="Nolan M."/>
            <person name="Ohm R."/>
            <person name="Pangilinan J."/>
            <person name="Park H.-J."/>
            <person name="Ramirez L."/>
            <person name="Alfaro M."/>
            <person name="Sun H."/>
            <person name="Tritt A."/>
            <person name="Yoshinaga Y."/>
            <person name="Zwiers L.-H."/>
            <person name="Turgeon B."/>
            <person name="Goodwin S."/>
            <person name="Spatafora J."/>
            <person name="Crous P."/>
            <person name="Grigoriev I."/>
        </authorList>
    </citation>
    <scope>NUCLEOTIDE SEQUENCE</scope>
    <source>
        <strain evidence="1">CBS 110217</strain>
    </source>
</reference>
<dbReference type="Proteomes" id="UP000799777">
    <property type="component" value="Unassembled WGS sequence"/>
</dbReference>
<dbReference type="AlphaFoldDB" id="A0A9P4LL08"/>
<evidence type="ECO:0000313" key="2">
    <source>
        <dbReference type="Proteomes" id="UP000799777"/>
    </source>
</evidence>
<dbReference type="OrthoDB" id="10523238at2759"/>
<protein>
    <submittedName>
        <fullName evidence="1">Uncharacterized protein</fullName>
    </submittedName>
</protein>
<dbReference type="EMBL" id="ML978216">
    <property type="protein sequence ID" value="KAF2028187.1"/>
    <property type="molecule type" value="Genomic_DNA"/>
</dbReference>
<proteinExistence type="predicted"/>
<organism evidence="1 2">
    <name type="scientific">Setomelanomma holmii</name>
    <dbReference type="NCBI Taxonomy" id="210430"/>
    <lineage>
        <taxon>Eukaryota</taxon>
        <taxon>Fungi</taxon>
        <taxon>Dikarya</taxon>
        <taxon>Ascomycota</taxon>
        <taxon>Pezizomycotina</taxon>
        <taxon>Dothideomycetes</taxon>
        <taxon>Pleosporomycetidae</taxon>
        <taxon>Pleosporales</taxon>
        <taxon>Pleosporineae</taxon>
        <taxon>Phaeosphaeriaceae</taxon>
        <taxon>Setomelanomma</taxon>
    </lineage>
</organism>
<accession>A0A9P4LL08</accession>
<gene>
    <name evidence="1" type="ORF">EK21DRAFT_90878</name>
</gene>
<sequence length="405" mass="46790">MADVVSHHIERYTITGLIQLLGSRYPTVCLLSSSASWTYARYCEDGMLQPCLVNFETESFIIPSLATLGIYRAAIKSSHSNTAIFNLGEAGRAYLKACLTRLKYCLPNHDRDGSSRANKSWLKDWRNSREVVDVPLYVIVKDSTPIRNNLSWFGINSFFHEYESSTSTRHRFRPRVKEQHFDSKCKIRSLEMTSTLHLSVEIATNFLSIFDNTDFCLPHHDPQFNDFDFFPGSKYEEVHFHIAMPVLDEGYMKGATPGTVYKLVEMASTLPKLGASLFELGKSLIVDHYFGQDEASRAKYWTVRDWIDTSDYTWHMVMQRKAKESSSPEALEYDGLQYFTTPCLKRVPAIVGRYVDDLVFARDRFTRSWHLLLVLQRDRRKCLDRRRSNRVTARLCTSKFRSDGV</sequence>